<evidence type="ECO:0000256" key="11">
    <source>
        <dbReference type="ARBA" id="ARBA00022839"/>
    </source>
</evidence>
<comment type="catalytic activity">
    <reaction evidence="17">
        <text>DNA(n) + a 2'-deoxyribonucleoside 5'-triphosphate = DNA(n+1) + diphosphate</text>
        <dbReference type="Rhea" id="RHEA:22508"/>
        <dbReference type="Rhea" id="RHEA-COMP:17339"/>
        <dbReference type="Rhea" id="RHEA-COMP:17340"/>
        <dbReference type="ChEBI" id="CHEBI:33019"/>
        <dbReference type="ChEBI" id="CHEBI:61560"/>
        <dbReference type="ChEBI" id="CHEBI:173112"/>
        <dbReference type="EC" id="2.7.7.7"/>
    </reaction>
</comment>
<keyword evidence="8" id="KW-0540">Nuclease</keyword>
<proteinExistence type="predicted"/>
<dbReference type="InterPro" id="IPR012337">
    <property type="entry name" value="RNaseH-like_sf"/>
</dbReference>
<evidence type="ECO:0000256" key="7">
    <source>
        <dbReference type="ARBA" id="ARBA00022705"/>
    </source>
</evidence>
<dbReference type="AlphaFoldDB" id="A0A023DZ44"/>
<comment type="caution">
    <text evidence="19">The sequence shown here is derived from an EMBL/GenBank/DDBJ whole genome shotgun (WGS) entry which is preliminary data.</text>
</comment>
<dbReference type="Proteomes" id="UP000024842">
    <property type="component" value="Unassembled WGS sequence"/>
</dbReference>
<dbReference type="STRING" id="1427503.HE1_00628"/>
<evidence type="ECO:0000256" key="15">
    <source>
        <dbReference type="ARBA" id="ARBA00025483"/>
    </source>
</evidence>
<evidence type="ECO:0000256" key="6">
    <source>
        <dbReference type="ARBA" id="ARBA00022695"/>
    </source>
</evidence>
<evidence type="ECO:0000256" key="1">
    <source>
        <dbReference type="ARBA" id="ARBA00001936"/>
    </source>
</evidence>
<dbReference type="Pfam" id="PF00929">
    <property type="entry name" value="RNase_T"/>
    <property type="match status" value="1"/>
</dbReference>
<gene>
    <name evidence="19" type="ORF">HE1_00628</name>
</gene>
<evidence type="ECO:0000256" key="17">
    <source>
        <dbReference type="ARBA" id="ARBA00049244"/>
    </source>
</evidence>
<dbReference type="GO" id="GO:0046872">
    <property type="term" value="F:metal ion binding"/>
    <property type="evidence" value="ECO:0007669"/>
    <property type="project" value="UniProtKB-KW"/>
</dbReference>
<dbReference type="SUPFAM" id="SSF53098">
    <property type="entry name" value="Ribonuclease H-like"/>
    <property type="match status" value="1"/>
</dbReference>
<keyword evidence="12" id="KW-0460">Magnesium</keyword>
<evidence type="ECO:0000256" key="4">
    <source>
        <dbReference type="ARBA" id="ARBA00020352"/>
    </source>
</evidence>
<comment type="cofactor">
    <cofactor evidence="2">
        <name>Mg(2+)</name>
        <dbReference type="ChEBI" id="CHEBI:18420"/>
    </cofactor>
</comment>
<evidence type="ECO:0000256" key="2">
    <source>
        <dbReference type="ARBA" id="ARBA00001946"/>
    </source>
</evidence>
<feature type="domain" description="Exonuclease" evidence="18">
    <location>
        <begin position="5"/>
        <end position="178"/>
    </location>
</feature>
<dbReference type="Gene3D" id="3.30.420.10">
    <property type="entry name" value="Ribonuclease H-like superfamily/Ribonuclease H"/>
    <property type="match status" value="1"/>
</dbReference>
<keyword evidence="11" id="KW-0269">Exonuclease</keyword>
<dbReference type="GO" id="GO:0003887">
    <property type="term" value="F:DNA-directed DNA polymerase activity"/>
    <property type="evidence" value="ECO:0007669"/>
    <property type="project" value="UniProtKB-KW"/>
</dbReference>
<dbReference type="GO" id="GO:0008408">
    <property type="term" value="F:3'-5' exonuclease activity"/>
    <property type="evidence" value="ECO:0007669"/>
    <property type="project" value="TreeGrafter"/>
</dbReference>
<keyword evidence="6" id="KW-0548">Nucleotidyltransferase</keyword>
<keyword evidence="13" id="KW-0239">DNA-directed DNA polymerase</keyword>
<evidence type="ECO:0000259" key="18">
    <source>
        <dbReference type="SMART" id="SM00479"/>
    </source>
</evidence>
<evidence type="ECO:0000256" key="8">
    <source>
        <dbReference type="ARBA" id="ARBA00022722"/>
    </source>
</evidence>
<dbReference type="NCBIfam" id="TIGR00573">
    <property type="entry name" value="dnaq"/>
    <property type="match status" value="1"/>
</dbReference>
<dbReference type="OrthoDB" id="9804290at2"/>
<dbReference type="InterPro" id="IPR013520">
    <property type="entry name" value="Ribonucl_H"/>
</dbReference>
<evidence type="ECO:0000256" key="16">
    <source>
        <dbReference type="ARBA" id="ARBA00026073"/>
    </source>
</evidence>
<evidence type="ECO:0000256" key="14">
    <source>
        <dbReference type="ARBA" id="ARBA00023211"/>
    </source>
</evidence>
<evidence type="ECO:0000256" key="13">
    <source>
        <dbReference type="ARBA" id="ARBA00022932"/>
    </source>
</evidence>
<comment type="cofactor">
    <cofactor evidence="1">
        <name>Mn(2+)</name>
        <dbReference type="ChEBI" id="CHEBI:29035"/>
    </cofactor>
</comment>
<dbReference type="InterPro" id="IPR006054">
    <property type="entry name" value="DnaQ"/>
</dbReference>
<evidence type="ECO:0000256" key="9">
    <source>
        <dbReference type="ARBA" id="ARBA00022723"/>
    </source>
</evidence>
<evidence type="ECO:0000256" key="10">
    <source>
        <dbReference type="ARBA" id="ARBA00022801"/>
    </source>
</evidence>
<dbReference type="InterPro" id="IPR036397">
    <property type="entry name" value="RNaseH_sf"/>
</dbReference>
<evidence type="ECO:0000313" key="19">
    <source>
        <dbReference type="EMBL" id="GAJ46300.1"/>
    </source>
</evidence>
<dbReference type="GO" id="GO:0003677">
    <property type="term" value="F:DNA binding"/>
    <property type="evidence" value="ECO:0007669"/>
    <property type="project" value="InterPro"/>
</dbReference>
<dbReference type="GO" id="GO:0005829">
    <property type="term" value="C:cytosol"/>
    <property type="evidence" value="ECO:0007669"/>
    <property type="project" value="TreeGrafter"/>
</dbReference>
<reference evidence="19 20" key="1">
    <citation type="journal article" date="2014" name="FEMS Microbiol. Lett.">
        <title>Draft genome sequences of three Holospora species (Holospora obtusa, Holospora undulata, and Holospora elegans), endonuclear symbiotic bacteria of the ciliate Paramecium caudatum.</title>
        <authorList>
            <person name="Dohra H."/>
            <person name="Tanaka K."/>
            <person name="Suzuki T."/>
            <person name="Fujishima M."/>
            <person name="Suzuki H."/>
        </authorList>
    </citation>
    <scope>NUCLEOTIDE SEQUENCE [LARGE SCALE GENOMIC DNA]</scope>
    <source>
        <strain evidence="19 20">E1</strain>
    </source>
</reference>
<evidence type="ECO:0000256" key="12">
    <source>
        <dbReference type="ARBA" id="ARBA00022842"/>
    </source>
</evidence>
<sequence>MSGIIRIFLDTETTGLSTVKGDSHGAHRIVEIGCVKTVDGVIVDKFHAYLNPEREVSPGSKEVHGLSWSFLRQYPTFCKIYENFLNFIGQQMLVIHNARFDTGFLNWELEKISQKALTNPIEDTLVLARKKFPGSPASLDALCRRFRISLSERTYHGALLDAELLCAVYQELCKEQNVFEFRDLLEFSETSLERYTSSKKRHDRQFVVNNEEALMHKEAIDRLLK</sequence>
<dbReference type="EMBL" id="BAUP01000081">
    <property type="protein sequence ID" value="GAJ46300.1"/>
    <property type="molecule type" value="Genomic_DNA"/>
</dbReference>
<keyword evidence="14" id="KW-0464">Manganese</keyword>
<dbReference type="GO" id="GO:0045004">
    <property type="term" value="P:DNA replication proofreading"/>
    <property type="evidence" value="ECO:0007669"/>
    <property type="project" value="TreeGrafter"/>
</dbReference>
<keyword evidence="20" id="KW-1185">Reference proteome</keyword>
<keyword evidence="5" id="KW-0808">Transferase</keyword>
<evidence type="ECO:0000256" key="5">
    <source>
        <dbReference type="ARBA" id="ARBA00022679"/>
    </source>
</evidence>
<accession>A0A023DZ44</accession>
<keyword evidence="7" id="KW-0235">DNA replication</keyword>
<evidence type="ECO:0000256" key="3">
    <source>
        <dbReference type="ARBA" id="ARBA00012417"/>
    </source>
</evidence>
<name>A0A023DZ44_9PROT</name>
<keyword evidence="9" id="KW-0479">Metal-binding</keyword>
<dbReference type="NCBIfam" id="NF004316">
    <property type="entry name" value="PRK05711.1"/>
    <property type="match status" value="1"/>
</dbReference>
<dbReference type="FunFam" id="3.30.420.10:FF:000012">
    <property type="entry name" value="DNA polymerase III subunit epsilon"/>
    <property type="match status" value="1"/>
</dbReference>
<comment type="subunit">
    <text evidence="16">DNA polymerase III contains a core (composed of alpha, epsilon and theta chains) that associates with a tau subunit. This core dimerizes to form the POLIII' complex. PolIII' associates with the gamma complex (composed of gamma, delta, delta', psi and chi chains) and with the beta chain to form the complete DNA polymerase III complex.</text>
</comment>
<keyword evidence="10" id="KW-0378">Hydrolase</keyword>
<protein>
    <recommendedName>
        <fullName evidence="4">DNA polymerase III subunit epsilon</fullName>
        <ecNumber evidence="3">2.7.7.7</ecNumber>
    </recommendedName>
</protein>
<dbReference type="PANTHER" id="PTHR30231">
    <property type="entry name" value="DNA POLYMERASE III SUBUNIT EPSILON"/>
    <property type="match status" value="1"/>
</dbReference>
<organism evidence="19 20">
    <name type="scientific">Holospora elegans E1</name>
    <dbReference type="NCBI Taxonomy" id="1427503"/>
    <lineage>
        <taxon>Bacteria</taxon>
        <taxon>Pseudomonadati</taxon>
        <taxon>Pseudomonadota</taxon>
        <taxon>Alphaproteobacteria</taxon>
        <taxon>Holosporales</taxon>
        <taxon>Holosporaceae</taxon>
        <taxon>Holospora</taxon>
    </lineage>
</organism>
<evidence type="ECO:0000313" key="20">
    <source>
        <dbReference type="Proteomes" id="UP000024842"/>
    </source>
</evidence>
<dbReference type="PANTHER" id="PTHR30231:SF41">
    <property type="entry name" value="DNA POLYMERASE III SUBUNIT EPSILON"/>
    <property type="match status" value="1"/>
</dbReference>
<dbReference type="SMART" id="SM00479">
    <property type="entry name" value="EXOIII"/>
    <property type="match status" value="1"/>
</dbReference>
<dbReference type="EC" id="2.7.7.7" evidence="3"/>
<comment type="function">
    <text evidence="15">DNA polymerase III is a complex, multichain enzyme responsible for most of the replicative synthesis in bacteria. The epsilon subunit contain the editing function and is a proofreading 3'-5' exonuclease.</text>
</comment>